<dbReference type="Proteomes" id="UP001285441">
    <property type="component" value="Unassembled WGS sequence"/>
</dbReference>
<dbReference type="GO" id="GO:0016787">
    <property type="term" value="F:hydrolase activity"/>
    <property type="evidence" value="ECO:0007669"/>
    <property type="project" value="UniProtKB-KW"/>
</dbReference>
<sequence length="273" mass="30187">MPDHQNGLQVLQEPDPGYRGQLLDVVAVHGLNGDPVNTWTHKGSVLRSSTMWLTDLLPEKLPGARIMTFGYDATLVGNTSTGGVQSNAGVLLADLKYARERYEGKNRPIVFVGHSLGGIIIKQALRFAHDNETEFSDIAKCAKGIVFFGTPHRGADAARWANLATDIAAAVFRRSPSKFVEALRENSEDLMNISEDFCLIASNYAIFSFYEENIYTSLGKVIVEQTSAVMGLPNEEAMMLGGNHSSMCKFKRGDRRFEIVWRHIQRAAKGPLR</sequence>
<comment type="similarity">
    <text evidence="4">Belongs to the putative lipase ROG1 family.</text>
</comment>
<dbReference type="EMBL" id="JAULSW010000001">
    <property type="protein sequence ID" value="KAK3393953.1"/>
    <property type="molecule type" value="Genomic_DNA"/>
</dbReference>
<gene>
    <name evidence="9" type="ORF">B0H63DRAFT_459571</name>
</gene>
<comment type="subcellular location">
    <subcellularLocation>
        <location evidence="2">Endoplasmic reticulum</location>
    </subcellularLocation>
    <subcellularLocation>
        <location evidence="3">Membrane</location>
    </subcellularLocation>
    <subcellularLocation>
        <location evidence="1">Mitochondrion</location>
    </subcellularLocation>
</comment>
<keyword evidence="6" id="KW-0496">Mitochondrion</keyword>
<evidence type="ECO:0000259" key="8">
    <source>
        <dbReference type="Pfam" id="PF05057"/>
    </source>
</evidence>
<accession>A0AAE0U7K4</accession>
<keyword evidence="5" id="KW-0256">Endoplasmic reticulum</keyword>
<reference evidence="9" key="1">
    <citation type="journal article" date="2023" name="Mol. Phylogenet. Evol.">
        <title>Genome-scale phylogeny and comparative genomics of the fungal order Sordariales.</title>
        <authorList>
            <person name="Hensen N."/>
            <person name="Bonometti L."/>
            <person name="Westerberg I."/>
            <person name="Brannstrom I.O."/>
            <person name="Guillou S."/>
            <person name="Cros-Aarteil S."/>
            <person name="Calhoun S."/>
            <person name="Haridas S."/>
            <person name="Kuo A."/>
            <person name="Mondo S."/>
            <person name="Pangilinan J."/>
            <person name="Riley R."/>
            <person name="LaButti K."/>
            <person name="Andreopoulos B."/>
            <person name="Lipzen A."/>
            <person name="Chen C."/>
            <person name="Yan M."/>
            <person name="Daum C."/>
            <person name="Ng V."/>
            <person name="Clum A."/>
            <person name="Steindorff A."/>
            <person name="Ohm R.A."/>
            <person name="Martin F."/>
            <person name="Silar P."/>
            <person name="Natvig D.O."/>
            <person name="Lalanne C."/>
            <person name="Gautier V."/>
            <person name="Ament-Velasquez S.L."/>
            <person name="Kruys A."/>
            <person name="Hutchinson M.I."/>
            <person name="Powell A.J."/>
            <person name="Barry K."/>
            <person name="Miller A.N."/>
            <person name="Grigoriev I.V."/>
            <person name="Debuchy R."/>
            <person name="Gladieux P."/>
            <person name="Hiltunen Thoren M."/>
            <person name="Johannesson H."/>
        </authorList>
    </citation>
    <scope>NUCLEOTIDE SEQUENCE</scope>
    <source>
        <strain evidence="9">CBS 232.78</strain>
    </source>
</reference>
<name>A0AAE0U7K4_9PEZI</name>
<evidence type="ECO:0000256" key="6">
    <source>
        <dbReference type="ARBA" id="ARBA00023128"/>
    </source>
</evidence>
<evidence type="ECO:0000256" key="4">
    <source>
        <dbReference type="ARBA" id="ARBA00007920"/>
    </source>
</evidence>
<keyword evidence="10" id="KW-1185">Reference proteome</keyword>
<dbReference type="GO" id="GO:0005783">
    <property type="term" value="C:endoplasmic reticulum"/>
    <property type="evidence" value="ECO:0007669"/>
    <property type="project" value="UniProtKB-SubCell"/>
</dbReference>
<dbReference type="PANTHER" id="PTHR48182:SF2">
    <property type="entry name" value="PROTEIN SERAC1"/>
    <property type="match status" value="1"/>
</dbReference>
<evidence type="ECO:0000256" key="1">
    <source>
        <dbReference type="ARBA" id="ARBA00004173"/>
    </source>
</evidence>
<comment type="caution">
    <text evidence="9">The sequence shown here is derived from an EMBL/GenBank/DDBJ whole genome shotgun (WGS) entry which is preliminary data.</text>
</comment>
<proteinExistence type="inferred from homology"/>
<reference evidence="9" key="2">
    <citation type="submission" date="2023-06" db="EMBL/GenBank/DDBJ databases">
        <authorList>
            <consortium name="Lawrence Berkeley National Laboratory"/>
            <person name="Haridas S."/>
            <person name="Hensen N."/>
            <person name="Bonometti L."/>
            <person name="Westerberg I."/>
            <person name="Brannstrom I.O."/>
            <person name="Guillou S."/>
            <person name="Cros-Aarteil S."/>
            <person name="Calhoun S."/>
            <person name="Kuo A."/>
            <person name="Mondo S."/>
            <person name="Pangilinan J."/>
            <person name="Riley R."/>
            <person name="LaButti K."/>
            <person name="Andreopoulos B."/>
            <person name="Lipzen A."/>
            <person name="Chen C."/>
            <person name="Yanf M."/>
            <person name="Daum C."/>
            <person name="Ng V."/>
            <person name="Clum A."/>
            <person name="Steindorff A."/>
            <person name="Ohm R."/>
            <person name="Martin F."/>
            <person name="Silar P."/>
            <person name="Natvig D."/>
            <person name="Lalanne C."/>
            <person name="Gautier V."/>
            <person name="Ament-velasquez S.L."/>
            <person name="Kruys A."/>
            <person name="Hutchinson M.I."/>
            <person name="Powell A.J."/>
            <person name="Barry K."/>
            <person name="Miller A.N."/>
            <person name="Grigoriev I.V."/>
            <person name="Debuchy R."/>
            <person name="Gladieux P."/>
            <person name="Thoren M.H."/>
            <person name="Johannesson H."/>
        </authorList>
    </citation>
    <scope>NUCLEOTIDE SEQUENCE</scope>
    <source>
        <strain evidence="9">CBS 232.78</strain>
    </source>
</reference>
<feature type="domain" description="DUF676" evidence="8">
    <location>
        <begin position="25"/>
        <end position="154"/>
    </location>
</feature>
<dbReference type="GO" id="GO:0005739">
    <property type="term" value="C:mitochondrion"/>
    <property type="evidence" value="ECO:0007669"/>
    <property type="project" value="UniProtKB-SubCell"/>
</dbReference>
<evidence type="ECO:0000256" key="5">
    <source>
        <dbReference type="ARBA" id="ARBA00022824"/>
    </source>
</evidence>
<protein>
    <submittedName>
        <fullName evidence="9">Alpha/Beta hydrolase protein</fullName>
    </submittedName>
</protein>
<evidence type="ECO:0000313" key="9">
    <source>
        <dbReference type="EMBL" id="KAK3393953.1"/>
    </source>
</evidence>
<keyword evidence="7" id="KW-0472">Membrane</keyword>
<dbReference type="AlphaFoldDB" id="A0AAE0U7K4"/>
<dbReference type="Gene3D" id="3.40.50.1820">
    <property type="entry name" value="alpha/beta hydrolase"/>
    <property type="match status" value="1"/>
</dbReference>
<dbReference type="SUPFAM" id="SSF53474">
    <property type="entry name" value="alpha/beta-Hydrolases"/>
    <property type="match status" value="1"/>
</dbReference>
<dbReference type="InterPro" id="IPR052374">
    <property type="entry name" value="SERAC1"/>
</dbReference>
<dbReference type="PANTHER" id="PTHR48182">
    <property type="entry name" value="PROTEIN SERAC1"/>
    <property type="match status" value="1"/>
</dbReference>
<evidence type="ECO:0000256" key="7">
    <source>
        <dbReference type="ARBA" id="ARBA00023136"/>
    </source>
</evidence>
<evidence type="ECO:0000256" key="2">
    <source>
        <dbReference type="ARBA" id="ARBA00004240"/>
    </source>
</evidence>
<evidence type="ECO:0000256" key="3">
    <source>
        <dbReference type="ARBA" id="ARBA00004370"/>
    </source>
</evidence>
<dbReference type="InterPro" id="IPR029058">
    <property type="entry name" value="AB_hydrolase_fold"/>
</dbReference>
<dbReference type="Pfam" id="PF05057">
    <property type="entry name" value="DUF676"/>
    <property type="match status" value="1"/>
</dbReference>
<evidence type="ECO:0000313" key="10">
    <source>
        <dbReference type="Proteomes" id="UP001285441"/>
    </source>
</evidence>
<keyword evidence="9" id="KW-0378">Hydrolase</keyword>
<dbReference type="InterPro" id="IPR007751">
    <property type="entry name" value="DUF676_lipase-like"/>
</dbReference>
<organism evidence="9 10">
    <name type="scientific">Podospora didyma</name>
    <dbReference type="NCBI Taxonomy" id="330526"/>
    <lineage>
        <taxon>Eukaryota</taxon>
        <taxon>Fungi</taxon>
        <taxon>Dikarya</taxon>
        <taxon>Ascomycota</taxon>
        <taxon>Pezizomycotina</taxon>
        <taxon>Sordariomycetes</taxon>
        <taxon>Sordariomycetidae</taxon>
        <taxon>Sordariales</taxon>
        <taxon>Podosporaceae</taxon>
        <taxon>Podospora</taxon>
    </lineage>
</organism>
<dbReference type="GO" id="GO:0016020">
    <property type="term" value="C:membrane"/>
    <property type="evidence" value="ECO:0007669"/>
    <property type="project" value="UniProtKB-SubCell"/>
</dbReference>